<reference evidence="11 12" key="1">
    <citation type="submission" date="2019-06" db="EMBL/GenBank/DDBJ databases">
        <title>Draft genome sequence of the filamentous fungus Phialemoniopsis curvata isolated from diesel fuel.</title>
        <authorList>
            <person name="Varaljay V.A."/>
            <person name="Lyon W.J."/>
            <person name="Crouch A.L."/>
            <person name="Drake C.E."/>
            <person name="Hollomon J.M."/>
            <person name="Nadeau L.J."/>
            <person name="Nunn H.S."/>
            <person name="Stevenson B.S."/>
            <person name="Bojanowski C.L."/>
            <person name="Crookes-Goodson W.J."/>
        </authorList>
    </citation>
    <scope>NUCLEOTIDE SEQUENCE [LARGE SCALE GENOMIC DNA]</scope>
    <source>
        <strain evidence="11 12">D216</strain>
    </source>
</reference>
<evidence type="ECO:0000256" key="4">
    <source>
        <dbReference type="ARBA" id="ARBA00022741"/>
    </source>
</evidence>
<dbReference type="Gene3D" id="1.10.510.10">
    <property type="entry name" value="Transferase(Phosphotransferase) domain 1"/>
    <property type="match status" value="1"/>
</dbReference>
<evidence type="ECO:0000256" key="8">
    <source>
        <dbReference type="ARBA" id="ARBA00048679"/>
    </source>
</evidence>
<dbReference type="GO" id="GO:0050684">
    <property type="term" value="P:regulation of mRNA processing"/>
    <property type="evidence" value="ECO:0007669"/>
    <property type="project" value="TreeGrafter"/>
</dbReference>
<evidence type="ECO:0000256" key="6">
    <source>
        <dbReference type="ARBA" id="ARBA00022840"/>
    </source>
</evidence>
<dbReference type="InterPro" id="IPR017441">
    <property type="entry name" value="Protein_kinase_ATP_BS"/>
</dbReference>
<dbReference type="GO" id="GO:0004674">
    <property type="term" value="F:protein serine/threonine kinase activity"/>
    <property type="evidence" value="ECO:0007669"/>
    <property type="project" value="UniProtKB-KW"/>
</dbReference>
<dbReference type="SMART" id="SM00220">
    <property type="entry name" value="S_TKc"/>
    <property type="match status" value="1"/>
</dbReference>
<dbReference type="SUPFAM" id="SSF56112">
    <property type="entry name" value="Protein kinase-like (PK-like)"/>
    <property type="match status" value="1"/>
</dbReference>
<keyword evidence="12" id="KW-1185">Reference proteome</keyword>
<dbReference type="OrthoDB" id="5979581at2759"/>
<dbReference type="RefSeq" id="XP_030991569.1">
    <property type="nucleotide sequence ID" value="XM_031143784.1"/>
</dbReference>
<dbReference type="GO" id="GO:0000245">
    <property type="term" value="P:spliceosomal complex assembly"/>
    <property type="evidence" value="ECO:0007669"/>
    <property type="project" value="TreeGrafter"/>
</dbReference>
<dbReference type="EC" id="2.7.11.1" evidence="1"/>
<keyword evidence="3" id="KW-0808">Transferase</keyword>
<dbReference type="InterPro" id="IPR051334">
    <property type="entry name" value="SRPK"/>
</dbReference>
<dbReference type="Gene3D" id="3.30.200.20">
    <property type="entry name" value="Phosphorylase Kinase, domain 1"/>
    <property type="match status" value="1"/>
</dbReference>
<dbReference type="InterPro" id="IPR000719">
    <property type="entry name" value="Prot_kinase_dom"/>
</dbReference>
<evidence type="ECO:0000256" key="1">
    <source>
        <dbReference type="ARBA" id="ARBA00012513"/>
    </source>
</evidence>
<dbReference type="PANTHER" id="PTHR47634:SF9">
    <property type="entry name" value="PROTEIN KINASE DOMAIN-CONTAINING PROTEIN-RELATED"/>
    <property type="match status" value="1"/>
</dbReference>
<evidence type="ECO:0000256" key="9">
    <source>
        <dbReference type="PROSITE-ProRule" id="PRU10141"/>
    </source>
</evidence>
<comment type="catalytic activity">
    <reaction evidence="8">
        <text>L-seryl-[protein] + ATP = O-phospho-L-seryl-[protein] + ADP + H(+)</text>
        <dbReference type="Rhea" id="RHEA:17989"/>
        <dbReference type="Rhea" id="RHEA-COMP:9863"/>
        <dbReference type="Rhea" id="RHEA-COMP:11604"/>
        <dbReference type="ChEBI" id="CHEBI:15378"/>
        <dbReference type="ChEBI" id="CHEBI:29999"/>
        <dbReference type="ChEBI" id="CHEBI:30616"/>
        <dbReference type="ChEBI" id="CHEBI:83421"/>
        <dbReference type="ChEBI" id="CHEBI:456216"/>
        <dbReference type="EC" id="2.7.11.1"/>
    </reaction>
</comment>
<comment type="caution">
    <text evidence="11">The sequence shown here is derived from an EMBL/GenBank/DDBJ whole genome shotgun (WGS) entry which is preliminary data.</text>
</comment>
<keyword evidence="6 9" id="KW-0067">ATP-binding</keyword>
<dbReference type="AlphaFoldDB" id="A0A507AYG6"/>
<dbReference type="InterPro" id="IPR011009">
    <property type="entry name" value="Kinase-like_dom_sf"/>
</dbReference>
<evidence type="ECO:0000259" key="10">
    <source>
        <dbReference type="PROSITE" id="PS50011"/>
    </source>
</evidence>
<keyword evidence="4 9" id="KW-0547">Nucleotide-binding</keyword>
<dbReference type="InParanoid" id="A0A507AYG6"/>
<accession>A0A507AYG6</accession>
<keyword evidence="5" id="KW-0418">Kinase</keyword>
<dbReference type="Pfam" id="PF00069">
    <property type="entry name" value="Pkinase"/>
    <property type="match status" value="1"/>
</dbReference>
<dbReference type="STRING" id="1093900.A0A507AYG6"/>
<dbReference type="PROSITE" id="PS50011">
    <property type="entry name" value="PROTEIN_KINASE_DOM"/>
    <property type="match status" value="1"/>
</dbReference>
<name>A0A507AYG6_9PEZI</name>
<gene>
    <name evidence="11" type="ORF">E0L32_008880</name>
</gene>
<comment type="catalytic activity">
    <reaction evidence="7">
        <text>L-threonyl-[protein] + ATP = O-phospho-L-threonyl-[protein] + ADP + H(+)</text>
        <dbReference type="Rhea" id="RHEA:46608"/>
        <dbReference type="Rhea" id="RHEA-COMP:11060"/>
        <dbReference type="Rhea" id="RHEA-COMP:11605"/>
        <dbReference type="ChEBI" id="CHEBI:15378"/>
        <dbReference type="ChEBI" id="CHEBI:30013"/>
        <dbReference type="ChEBI" id="CHEBI:30616"/>
        <dbReference type="ChEBI" id="CHEBI:61977"/>
        <dbReference type="ChEBI" id="CHEBI:456216"/>
        <dbReference type="EC" id="2.7.11.1"/>
    </reaction>
</comment>
<evidence type="ECO:0000313" key="12">
    <source>
        <dbReference type="Proteomes" id="UP000319257"/>
    </source>
</evidence>
<dbReference type="Proteomes" id="UP000319257">
    <property type="component" value="Unassembled WGS sequence"/>
</dbReference>
<evidence type="ECO:0000256" key="3">
    <source>
        <dbReference type="ARBA" id="ARBA00022679"/>
    </source>
</evidence>
<dbReference type="GO" id="GO:0005524">
    <property type="term" value="F:ATP binding"/>
    <property type="evidence" value="ECO:0007669"/>
    <property type="project" value="UniProtKB-UniRule"/>
</dbReference>
<dbReference type="PROSITE" id="PS00107">
    <property type="entry name" value="PROTEIN_KINASE_ATP"/>
    <property type="match status" value="1"/>
</dbReference>
<evidence type="ECO:0000313" key="11">
    <source>
        <dbReference type="EMBL" id="TPX09858.1"/>
    </source>
</evidence>
<dbReference type="EMBL" id="SKBQ01000061">
    <property type="protein sequence ID" value="TPX09858.1"/>
    <property type="molecule type" value="Genomic_DNA"/>
</dbReference>
<dbReference type="GeneID" id="41976327"/>
<dbReference type="PANTHER" id="PTHR47634">
    <property type="entry name" value="PROTEIN KINASE DOMAIN-CONTAINING PROTEIN-RELATED"/>
    <property type="match status" value="1"/>
</dbReference>
<feature type="domain" description="Protein kinase" evidence="10">
    <location>
        <begin position="50"/>
        <end position="477"/>
    </location>
</feature>
<organism evidence="11 12">
    <name type="scientific">Thyridium curvatum</name>
    <dbReference type="NCBI Taxonomy" id="1093900"/>
    <lineage>
        <taxon>Eukaryota</taxon>
        <taxon>Fungi</taxon>
        <taxon>Dikarya</taxon>
        <taxon>Ascomycota</taxon>
        <taxon>Pezizomycotina</taxon>
        <taxon>Sordariomycetes</taxon>
        <taxon>Sordariomycetidae</taxon>
        <taxon>Thyridiales</taxon>
        <taxon>Thyridiaceae</taxon>
        <taxon>Thyridium</taxon>
    </lineage>
</organism>
<keyword evidence="2" id="KW-0723">Serine/threonine-protein kinase</keyword>
<evidence type="ECO:0000256" key="5">
    <source>
        <dbReference type="ARBA" id="ARBA00022777"/>
    </source>
</evidence>
<evidence type="ECO:0000256" key="7">
    <source>
        <dbReference type="ARBA" id="ARBA00047899"/>
    </source>
</evidence>
<protein>
    <recommendedName>
        <fullName evidence="1">non-specific serine/threonine protein kinase</fullName>
        <ecNumber evidence="1">2.7.11.1</ecNumber>
    </recommendedName>
</protein>
<evidence type="ECO:0000256" key="2">
    <source>
        <dbReference type="ARBA" id="ARBA00022527"/>
    </source>
</evidence>
<feature type="binding site" evidence="9">
    <location>
        <position position="79"/>
    </location>
    <ligand>
        <name>ATP</name>
        <dbReference type="ChEBI" id="CHEBI:30616"/>
    </ligand>
</feature>
<proteinExistence type="predicted"/>
<sequence length="481" mass="53404">MDQSFETDPDSDPNPWKYFPFQLGESEYLEKYEPGGFHPVHIGDVYDGRYRVVHKLGFGGFSTVWLARDTISHRWAALKIIVASQSQTYEARSTIASHPSVIQSPHFAVPDRRFWIDGPNGQHLCLVGPVLGPDLAKLSKGIYSRIKPDFAKEVSLQAAQALAQLHASGICHGDLTVHNMAVRLTDQFDLYDEADLIDLFGHPATSPLITYSRKSPKPHGPDYIVVALDFLASTTPILSRDTCIFDFDQSFAVGSPPSGRPGIPAKYVAPEVAVGRVLSPASDIWALGCAIFRLRSGDDLFFDYDTCCPEDALRQIAKFLGELPDDWKQTRFDEDGFAVAGGQEGDAFWTLDVTERLEDRIEAILDEPPSLFINDQGQAVEPVDTSMDDQPGFVIFDPELRIPFPAAIGSLAWRPTAICVSGGYFTAYSEESEEMLKAFPRLSGSESRLLIDLLSRIFTYDPAKRMKAEDVLQHAWFKSST</sequence>